<dbReference type="EMBL" id="MSZX01000003">
    <property type="protein sequence ID" value="OPA79224.1"/>
    <property type="molecule type" value="Genomic_DNA"/>
</dbReference>
<comment type="caution">
    <text evidence="3">The sequence shown here is derived from an EMBL/GenBank/DDBJ whole genome shotgun (WGS) entry which is preliminary data.</text>
</comment>
<dbReference type="Gene3D" id="3.40.50.1110">
    <property type="entry name" value="SGNH hydrolase"/>
    <property type="match status" value="1"/>
</dbReference>
<feature type="domain" description="SGNH hydrolase-type esterase N-terminal" evidence="2">
    <location>
        <begin position="27"/>
        <end position="172"/>
    </location>
</feature>
<evidence type="ECO:0000259" key="1">
    <source>
        <dbReference type="Pfam" id="PF14606"/>
    </source>
</evidence>
<dbReference type="RefSeq" id="WP_078498224.1">
    <property type="nucleotide sequence ID" value="NZ_MSZX01000003.1"/>
</dbReference>
<dbReference type="Pfam" id="PF14606">
    <property type="entry name" value="Lipase_GDSL_3"/>
    <property type="match status" value="1"/>
</dbReference>
<sequence>MSEQTTGINAVKLDPNMAIRQVGDEPLKWLSPKDKPFHLAGFYWFEQDNKYRRLPAAPSASLPQQVNELANCTAGGQIRFQTNSSKLSIKVKLSGIGNMYHMAATGQCGFDCYIGEIGQQRYCSTTRFDHTKTEYESMLFELPTKRQQCITLYFPLYQGVEEIWIGVDPDAEVSEVPAYISDKRIVIYGTSITQGGCANRPGMAYPHILSRSIPLEFINLGFSGNGRGEPEVAKVISEIDNPALFVLDYEANVGTYERMEATLPEFIRILRSKHTTTPILVLSKIRNAAECFSTDAENRRHRMRHIQMEIVEQLRQSGDRHVHFLDGGDLLGEDFAECTVDGIHPTDLGFHRMAHHLLPVIQNLLTDVFETPNKQQY</sequence>
<name>A0A1T2XH67_9BACL</name>
<reference evidence="3 4" key="1">
    <citation type="submission" date="2017-01" db="EMBL/GenBank/DDBJ databases">
        <title>Genome analysis of Paenibacillus selenitrireducens ES3-24.</title>
        <authorList>
            <person name="Xu D."/>
            <person name="Yao R."/>
            <person name="Zheng S."/>
        </authorList>
    </citation>
    <scope>NUCLEOTIDE SEQUENCE [LARGE SCALE GENOMIC DNA]</scope>
    <source>
        <strain evidence="3 4">ES3-24</strain>
    </source>
</reference>
<accession>A0A1T2XH67</accession>
<gene>
    <name evidence="3" type="ORF">BVG16_09025</name>
</gene>
<evidence type="ECO:0000313" key="4">
    <source>
        <dbReference type="Proteomes" id="UP000190188"/>
    </source>
</evidence>
<keyword evidence="4" id="KW-1185">Reference proteome</keyword>
<protein>
    <recommendedName>
        <fullName evidence="5">SGNH hydrolase-type esterase domain-containing protein</fullName>
    </recommendedName>
</protein>
<dbReference type="STRING" id="1324314.BVG16_09025"/>
<feature type="domain" description="SGNH hydrolase-type esterase" evidence="1">
    <location>
        <begin position="183"/>
        <end position="362"/>
    </location>
</feature>
<proteinExistence type="predicted"/>
<dbReference type="PANTHER" id="PTHR30383:SF5">
    <property type="entry name" value="SGNH HYDROLASE-TYPE ESTERASE DOMAIN-CONTAINING PROTEIN"/>
    <property type="match status" value="1"/>
</dbReference>
<dbReference type="Gene3D" id="2.60.120.260">
    <property type="entry name" value="Galactose-binding domain-like"/>
    <property type="match status" value="1"/>
</dbReference>
<dbReference type="PANTHER" id="PTHR30383">
    <property type="entry name" value="THIOESTERASE 1/PROTEASE 1/LYSOPHOSPHOLIPASE L1"/>
    <property type="match status" value="1"/>
</dbReference>
<dbReference type="InterPro" id="IPR013830">
    <property type="entry name" value="SGNH_hydro"/>
</dbReference>
<dbReference type="GO" id="GO:0004622">
    <property type="term" value="F:phosphatidylcholine lysophospholipase activity"/>
    <property type="evidence" value="ECO:0007669"/>
    <property type="project" value="TreeGrafter"/>
</dbReference>
<dbReference type="InterPro" id="IPR036514">
    <property type="entry name" value="SGNH_hydro_sf"/>
</dbReference>
<dbReference type="Proteomes" id="UP000190188">
    <property type="component" value="Unassembled WGS sequence"/>
</dbReference>
<dbReference type="OrthoDB" id="5624617at2"/>
<dbReference type="InterPro" id="IPR032740">
    <property type="entry name" value="GxDLY"/>
</dbReference>
<evidence type="ECO:0008006" key="5">
    <source>
        <dbReference type="Google" id="ProtNLM"/>
    </source>
</evidence>
<organism evidence="3 4">
    <name type="scientific">Paenibacillus selenitireducens</name>
    <dbReference type="NCBI Taxonomy" id="1324314"/>
    <lineage>
        <taxon>Bacteria</taxon>
        <taxon>Bacillati</taxon>
        <taxon>Bacillota</taxon>
        <taxon>Bacilli</taxon>
        <taxon>Bacillales</taxon>
        <taxon>Paenibacillaceae</taxon>
        <taxon>Paenibacillus</taxon>
    </lineage>
</organism>
<evidence type="ECO:0000313" key="3">
    <source>
        <dbReference type="EMBL" id="OPA79224.1"/>
    </source>
</evidence>
<dbReference type="Pfam" id="PF14607">
    <property type="entry name" value="GxDLY"/>
    <property type="match status" value="1"/>
</dbReference>
<dbReference type="SUPFAM" id="SSF52266">
    <property type="entry name" value="SGNH hydrolase"/>
    <property type="match status" value="1"/>
</dbReference>
<dbReference type="AlphaFoldDB" id="A0A1T2XH67"/>
<evidence type="ECO:0000259" key="2">
    <source>
        <dbReference type="Pfam" id="PF14607"/>
    </source>
</evidence>
<dbReference type="InterPro" id="IPR051532">
    <property type="entry name" value="Ester_Hydrolysis_Enzymes"/>
</dbReference>